<dbReference type="SUPFAM" id="SSF56219">
    <property type="entry name" value="DNase I-like"/>
    <property type="match status" value="1"/>
</dbReference>
<sequence>MEDLQDYIVNAGLVMLPVKGMLFTWFNQSVPPRSLWKRLDRMLVNEAWLSQWLESYYICAATRTSDHSPIIIQGGEWLKGPTMFRFDNFLARDPGFLSVVNDIWRHPIYGSTMYGIVKKLKLLKPKF</sequence>
<proteinExistence type="predicted"/>
<dbReference type="InterPro" id="IPR036691">
    <property type="entry name" value="Endo/exonu/phosph_ase_sf"/>
</dbReference>
<gene>
    <name evidence="1" type="ORF">Slati_0983600</name>
</gene>
<organism evidence="1">
    <name type="scientific">Sesamum latifolium</name>
    <dbReference type="NCBI Taxonomy" id="2727402"/>
    <lineage>
        <taxon>Eukaryota</taxon>
        <taxon>Viridiplantae</taxon>
        <taxon>Streptophyta</taxon>
        <taxon>Embryophyta</taxon>
        <taxon>Tracheophyta</taxon>
        <taxon>Spermatophyta</taxon>
        <taxon>Magnoliopsida</taxon>
        <taxon>eudicotyledons</taxon>
        <taxon>Gunneridae</taxon>
        <taxon>Pentapetalae</taxon>
        <taxon>asterids</taxon>
        <taxon>lamiids</taxon>
        <taxon>Lamiales</taxon>
        <taxon>Pedaliaceae</taxon>
        <taxon>Sesamum</taxon>
    </lineage>
</organism>
<comment type="caution">
    <text evidence="1">The sequence shown here is derived from an EMBL/GenBank/DDBJ whole genome shotgun (WGS) entry which is preliminary data.</text>
</comment>
<name>A0AAW2XR90_9LAMI</name>
<dbReference type="PANTHER" id="PTHR33710">
    <property type="entry name" value="BNAC02G09200D PROTEIN"/>
    <property type="match status" value="1"/>
</dbReference>
<reference evidence="1" key="1">
    <citation type="submission" date="2020-06" db="EMBL/GenBank/DDBJ databases">
        <authorList>
            <person name="Li T."/>
            <person name="Hu X."/>
            <person name="Zhang T."/>
            <person name="Song X."/>
            <person name="Zhang H."/>
            <person name="Dai N."/>
            <person name="Sheng W."/>
            <person name="Hou X."/>
            <person name="Wei L."/>
        </authorList>
    </citation>
    <scope>NUCLEOTIDE SEQUENCE</scope>
    <source>
        <strain evidence="1">KEN1</strain>
        <tissue evidence="1">Leaf</tissue>
    </source>
</reference>
<evidence type="ECO:0000313" key="1">
    <source>
        <dbReference type="EMBL" id="KAL0456444.1"/>
    </source>
</evidence>
<dbReference type="PANTHER" id="PTHR33710:SF64">
    <property type="entry name" value="ENDONUCLEASE_EXONUCLEASE_PHOSPHATASE DOMAIN-CONTAINING PROTEIN"/>
    <property type="match status" value="1"/>
</dbReference>
<dbReference type="Gene3D" id="3.60.10.10">
    <property type="entry name" value="Endonuclease/exonuclease/phosphatase"/>
    <property type="match status" value="1"/>
</dbReference>
<dbReference type="AlphaFoldDB" id="A0AAW2XR90"/>
<dbReference type="EMBL" id="JACGWN010000003">
    <property type="protein sequence ID" value="KAL0456444.1"/>
    <property type="molecule type" value="Genomic_DNA"/>
</dbReference>
<reference evidence="1" key="2">
    <citation type="journal article" date="2024" name="Plant">
        <title>Genomic evolution and insights into agronomic trait innovations of Sesamum species.</title>
        <authorList>
            <person name="Miao H."/>
            <person name="Wang L."/>
            <person name="Qu L."/>
            <person name="Liu H."/>
            <person name="Sun Y."/>
            <person name="Le M."/>
            <person name="Wang Q."/>
            <person name="Wei S."/>
            <person name="Zheng Y."/>
            <person name="Lin W."/>
            <person name="Duan Y."/>
            <person name="Cao H."/>
            <person name="Xiong S."/>
            <person name="Wang X."/>
            <person name="Wei L."/>
            <person name="Li C."/>
            <person name="Ma Q."/>
            <person name="Ju M."/>
            <person name="Zhao R."/>
            <person name="Li G."/>
            <person name="Mu C."/>
            <person name="Tian Q."/>
            <person name="Mei H."/>
            <person name="Zhang T."/>
            <person name="Gao T."/>
            <person name="Zhang H."/>
        </authorList>
    </citation>
    <scope>NUCLEOTIDE SEQUENCE</scope>
    <source>
        <strain evidence="1">KEN1</strain>
    </source>
</reference>
<accession>A0AAW2XR90</accession>
<protein>
    <submittedName>
        <fullName evidence="1">Uncharacterized protein</fullName>
    </submittedName>
</protein>